<dbReference type="Gene3D" id="1.10.443.10">
    <property type="entry name" value="Intergrase catalytic core"/>
    <property type="match status" value="1"/>
</dbReference>
<keyword evidence="6" id="KW-1185">Reference proteome</keyword>
<feature type="domain" description="Tyr recombinase" evidence="4">
    <location>
        <begin position="161"/>
        <end position="346"/>
    </location>
</feature>
<dbReference type="RefSeq" id="WP_204916389.1">
    <property type="nucleotide sequence ID" value="NZ_BAAAQP010000011.1"/>
</dbReference>
<gene>
    <name evidence="5" type="ORF">JOE57_000666</name>
</gene>
<evidence type="ECO:0000259" key="4">
    <source>
        <dbReference type="PROSITE" id="PS51898"/>
    </source>
</evidence>
<dbReference type="PANTHER" id="PTHR30349">
    <property type="entry name" value="PHAGE INTEGRASE-RELATED"/>
    <property type="match status" value="1"/>
</dbReference>
<dbReference type="InterPro" id="IPR050090">
    <property type="entry name" value="Tyrosine_recombinase_XerCD"/>
</dbReference>
<keyword evidence="2" id="KW-0238">DNA-binding</keyword>
<dbReference type="InterPro" id="IPR011010">
    <property type="entry name" value="DNA_brk_join_enz"/>
</dbReference>
<dbReference type="EMBL" id="JAFBCF010000001">
    <property type="protein sequence ID" value="MBM7797745.1"/>
    <property type="molecule type" value="Genomic_DNA"/>
</dbReference>
<dbReference type="InterPro" id="IPR010998">
    <property type="entry name" value="Integrase_recombinase_N"/>
</dbReference>
<name>A0ABS2RFG8_9ACTN</name>
<dbReference type="Proteomes" id="UP000704762">
    <property type="component" value="Unassembled WGS sequence"/>
</dbReference>
<accession>A0ABS2RFG8</accession>
<evidence type="ECO:0000256" key="1">
    <source>
        <dbReference type="ARBA" id="ARBA00008857"/>
    </source>
</evidence>
<comment type="caution">
    <text evidence="5">The sequence shown here is derived from an EMBL/GenBank/DDBJ whole genome shotgun (WGS) entry which is preliminary data.</text>
</comment>
<dbReference type="Pfam" id="PF00589">
    <property type="entry name" value="Phage_integrase"/>
    <property type="match status" value="1"/>
</dbReference>
<dbReference type="InterPro" id="IPR002104">
    <property type="entry name" value="Integrase_catalytic"/>
</dbReference>
<evidence type="ECO:0000256" key="2">
    <source>
        <dbReference type="ARBA" id="ARBA00023125"/>
    </source>
</evidence>
<evidence type="ECO:0000313" key="6">
    <source>
        <dbReference type="Proteomes" id="UP000704762"/>
    </source>
</evidence>
<keyword evidence="3" id="KW-0233">DNA recombination</keyword>
<dbReference type="Gene3D" id="1.10.150.130">
    <property type="match status" value="1"/>
</dbReference>
<proteinExistence type="inferred from homology"/>
<dbReference type="SUPFAM" id="SSF56349">
    <property type="entry name" value="DNA breaking-rejoining enzymes"/>
    <property type="match status" value="1"/>
</dbReference>
<evidence type="ECO:0000313" key="5">
    <source>
        <dbReference type="EMBL" id="MBM7797745.1"/>
    </source>
</evidence>
<dbReference type="PROSITE" id="PS51898">
    <property type="entry name" value="TYR_RECOMBINASE"/>
    <property type="match status" value="1"/>
</dbReference>
<organism evidence="5 6">
    <name type="scientific">Microlunatus panaciterrae</name>
    <dbReference type="NCBI Taxonomy" id="400768"/>
    <lineage>
        <taxon>Bacteria</taxon>
        <taxon>Bacillati</taxon>
        <taxon>Actinomycetota</taxon>
        <taxon>Actinomycetes</taxon>
        <taxon>Propionibacteriales</taxon>
        <taxon>Propionibacteriaceae</taxon>
        <taxon>Microlunatus</taxon>
    </lineage>
</organism>
<evidence type="ECO:0000256" key="3">
    <source>
        <dbReference type="ARBA" id="ARBA00023172"/>
    </source>
</evidence>
<comment type="similarity">
    <text evidence="1">Belongs to the 'phage' integrase family.</text>
</comment>
<dbReference type="PANTHER" id="PTHR30349:SF64">
    <property type="entry name" value="PROPHAGE INTEGRASE INTD-RELATED"/>
    <property type="match status" value="1"/>
</dbReference>
<sequence length="373" mass="40626">MASVARDTRDGHWLARWRDPSGRQRKKSFTRRVDAQRWLDQMRAETHRGQYIDPAGGKIRLGPYALTWMAGQGHLKPSTAYRYQGIVKQHIVTYWGSWTLASVNHSDVATWLAGLSAAGLRPGSVRQIHRVFAMIMNAAVVDGRIGRSPAEGVKLPRQVRSEPRSLTSDEVGRLAAAAGPENAPLILVLAFTGLRFGEAAGLRVRRVDFARRRLDIREVASEVGGRVVFGTPKTHQRRTVVVPRSLMPLLEAACAGKAPDDHVFTSPDGSVLRLRNWRSRVFDPARAAAGLDHARPHDLRHTAASLAIASGATVKAVQSMLGHASAAMTLDIYASLFADELDAVADAMDAAVPQMCHIATSATSGPHHSDDEK</sequence>
<dbReference type="InterPro" id="IPR013762">
    <property type="entry name" value="Integrase-like_cat_sf"/>
</dbReference>
<protein>
    <submittedName>
        <fullName evidence="5">Integrase</fullName>
    </submittedName>
</protein>
<dbReference type="CDD" id="cd01189">
    <property type="entry name" value="INT_ICEBs1_C_like"/>
    <property type="match status" value="1"/>
</dbReference>
<reference evidence="5 6" key="1">
    <citation type="submission" date="2021-01" db="EMBL/GenBank/DDBJ databases">
        <title>Sequencing the genomes of 1000 actinobacteria strains.</title>
        <authorList>
            <person name="Klenk H.-P."/>
        </authorList>
    </citation>
    <scope>NUCLEOTIDE SEQUENCE [LARGE SCALE GENOMIC DNA]</scope>
    <source>
        <strain evidence="5 6">DSM 18662</strain>
    </source>
</reference>